<dbReference type="AlphaFoldDB" id="A0A849VF05"/>
<dbReference type="RefSeq" id="WP_171624919.1">
    <property type="nucleotide sequence ID" value="NZ_JABBPG010000002.1"/>
</dbReference>
<keyword evidence="2" id="KW-1185">Reference proteome</keyword>
<evidence type="ECO:0000313" key="2">
    <source>
        <dbReference type="Proteomes" id="UP000586305"/>
    </source>
</evidence>
<sequence length="49" mass="5524">MIQIIQPVLSISVNKSNVIFADKTGLKNKRFSTASEARSFIRWLTQSKA</sequence>
<organism evidence="1 2">
    <name type="scientific">Pseudoalteromonas caenipelagi</name>
    <dbReference type="NCBI Taxonomy" id="2726988"/>
    <lineage>
        <taxon>Bacteria</taxon>
        <taxon>Pseudomonadati</taxon>
        <taxon>Pseudomonadota</taxon>
        <taxon>Gammaproteobacteria</taxon>
        <taxon>Alteromonadales</taxon>
        <taxon>Pseudoalteromonadaceae</taxon>
        <taxon>Pseudoalteromonas</taxon>
    </lineage>
</organism>
<proteinExistence type="predicted"/>
<name>A0A849VF05_9GAMM</name>
<protein>
    <submittedName>
        <fullName evidence="1">Uncharacterized protein</fullName>
    </submittedName>
</protein>
<accession>A0A849VF05</accession>
<reference evidence="1 2" key="1">
    <citation type="submission" date="2020-04" db="EMBL/GenBank/DDBJ databases">
        <title>Pseudoalteromonas caenipelagi sp. nov., isolated from a tidal flat.</title>
        <authorList>
            <person name="Park S."/>
            <person name="Yoon J.-H."/>
        </authorList>
    </citation>
    <scope>NUCLEOTIDE SEQUENCE [LARGE SCALE GENOMIC DNA]</scope>
    <source>
        <strain evidence="1 2">JBTF-M23</strain>
    </source>
</reference>
<dbReference type="EMBL" id="JABBPG010000002">
    <property type="protein sequence ID" value="NOU50514.1"/>
    <property type="molecule type" value="Genomic_DNA"/>
</dbReference>
<dbReference type="Proteomes" id="UP000586305">
    <property type="component" value="Unassembled WGS sequence"/>
</dbReference>
<comment type="caution">
    <text evidence="1">The sequence shown here is derived from an EMBL/GenBank/DDBJ whole genome shotgun (WGS) entry which is preliminary data.</text>
</comment>
<gene>
    <name evidence="1" type="ORF">HG263_08165</name>
</gene>
<evidence type="ECO:0000313" key="1">
    <source>
        <dbReference type="EMBL" id="NOU50514.1"/>
    </source>
</evidence>